<gene>
    <name evidence="1" type="ORF">MM415A04168_0003</name>
</gene>
<evidence type="ECO:0000313" key="1">
    <source>
        <dbReference type="EMBL" id="QJA69910.1"/>
    </source>
</evidence>
<accession>A0A6M3JJD7</accession>
<proteinExistence type="predicted"/>
<sequence>MRDKPDNFQQSDEMWETFNELADEEGVGEQAEDWEAWYKFFEISYIAGYRIGYAKGFSQACKDIISTIDELNQR</sequence>
<dbReference type="EMBL" id="MT141747">
    <property type="protein sequence ID" value="QJA69910.1"/>
    <property type="molecule type" value="Genomic_DNA"/>
</dbReference>
<dbReference type="AlphaFoldDB" id="A0A6M3JJD7"/>
<name>A0A6M3JJD7_9ZZZZ</name>
<protein>
    <submittedName>
        <fullName evidence="1">Uncharacterized protein</fullName>
    </submittedName>
</protein>
<organism evidence="1">
    <name type="scientific">viral metagenome</name>
    <dbReference type="NCBI Taxonomy" id="1070528"/>
    <lineage>
        <taxon>unclassified sequences</taxon>
        <taxon>metagenomes</taxon>
        <taxon>organismal metagenomes</taxon>
    </lineage>
</organism>
<reference evidence="1" key="1">
    <citation type="submission" date="2020-03" db="EMBL/GenBank/DDBJ databases">
        <title>The deep terrestrial virosphere.</title>
        <authorList>
            <person name="Holmfeldt K."/>
            <person name="Nilsson E."/>
            <person name="Simone D."/>
            <person name="Lopez-Fernandez M."/>
            <person name="Wu X."/>
            <person name="de Brujin I."/>
            <person name="Lundin D."/>
            <person name="Andersson A."/>
            <person name="Bertilsson S."/>
            <person name="Dopson M."/>
        </authorList>
    </citation>
    <scope>NUCLEOTIDE SEQUENCE</scope>
    <source>
        <strain evidence="1">MM415A04168</strain>
    </source>
</reference>